<evidence type="ECO:0000313" key="8">
    <source>
        <dbReference type="Proteomes" id="UP000746595"/>
    </source>
</evidence>
<comment type="caution">
    <text evidence="7">The sequence shown here is derived from an EMBL/GenBank/DDBJ whole genome shotgun (WGS) entry which is preliminary data.</text>
</comment>
<dbReference type="EMBL" id="JAAWVT010000012">
    <property type="protein sequence ID" value="NKG22532.1"/>
    <property type="molecule type" value="Genomic_DNA"/>
</dbReference>
<dbReference type="Gene3D" id="3.40.710.10">
    <property type="entry name" value="DD-peptidase/beta-lactamase superfamily"/>
    <property type="match status" value="1"/>
</dbReference>
<gene>
    <name evidence="7" type="ORF">HED64_17675</name>
</gene>
<dbReference type="SUPFAM" id="SSF56519">
    <property type="entry name" value="Penicillin binding protein dimerisation domain"/>
    <property type="match status" value="1"/>
</dbReference>
<organism evidence="7 8">
    <name type="scientific">Paeniglutamicibacter terrestris</name>
    <dbReference type="NCBI Taxonomy" id="2723403"/>
    <lineage>
        <taxon>Bacteria</taxon>
        <taxon>Bacillati</taxon>
        <taxon>Actinomycetota</taxon>
        <taxon>Actinomycetes</taxon>
        <taxon>Micrococcales</taxon>
        <taxon>Micrococcaceae</taxon>
        <taxon>Paeniglutamicibacter</taxon>
    </lineage>
</organism>
<dbReference type="InterPro" id="IPR005311">
    <property type="entry name" value="PBP_dimer"/>
</dbReference>
<evidence type="ECO:0000256" key="4">
    <source>
        <dbReference type="SAM" id="SignalP"/>
    </source>
</evidence>
<evidence type="ECO:0000259" key="5">
    <source>
        <dbReference type="Pfam" id="PF00905"/>
    </source>
</evidence>
<dbReference type="InterPro" id="IPR050515">
    <property type="entry name" value="Beta-lactam/transpept"/>
</dbReference>
<evidence type="ECO:0000259" key="6">
    <source>
        <dbReference type="Pfam" id="PF03717"/>
    </source>
</evidence>
<dbReference type="PANTHER" id="PTHR30627:SF24">
    <property type="entry name" value="PENICILLIN-BINDING PROTEIN 4B"/>
    <property type="match status" value="1"/>
</dbReference>
<dbReference type="Proteomes" id="UP000746595">
    <property type="component" value="Unassembled WGS sequence"/>
</dbReference>
<dbReference type="InterPro" id="IPR012338">
    <property type="entry name" value="Beta-lactam/transpept-like"/>
</dbReference>
<dbReference type="PROSITE" id="PS51257">
    <property type="entry name" value="PROKAR_LIPOPROTEIN"/>
    <property type="match status" value="1"/>
</dbReference>
<dbReference type="InterPro" id="IPR036138">
    <property type="entry name" value="PBP_dimer_sf"/>
</dbReference>
<evidence type="ECO:0000256" key="3">
    <source>
        <dbReference type="ARBA" id="ARBA00023136"/>
    </source>
</evidence>
<accession>A0ABX1GAZ3</accession>
<keyword evidence="8" id="KW-1185">Reference proteome</keyword>
<keyword evidence="3" id="KW-0472">Membrane</keyword>
<dbReference type="Gene3D" id="3.90.1310.10">
    <property type="entry name" value="Penicillin-binding protein 2a (Domain 2)"/>
    <property type="match status" value="1"/>
</dbReference>
<dbReference type="SUPFAM" id="SSF56601">
    <property type="entry name" value="beta-lactamase/transpeptidase-like"/>
    <property type="match status" value="1"/>
</dbReference>
<dbReference type="InterPro" id="IPR001460">
    <property type="entry name" value="PCN-bd_Tpept"/>
</dbReference>
<feature type="signal peptide" evidence="4">
    <location>
        <begin position="1"/>
        <end position="22"/>
    </location>
</feature>
<comment type="subcellular location">
    <subcellularLocation>
        <location evidence="1">Membrane</location>
    </subcellularLocation>
</comment>
<comment type="similarity">
    <text evidence="2">Belongs to the transpeptidase family.</text>
</comment>
<evidence type="ECO:0000256" key="1">
    <source>
        <dbReference type="ARBA" id="ARBA00004370"/>
    </source>
</evidence>
<evidence type="ECO:0000313" key="7">
    <source>
        <dbReference type="EMBL" id="NKG22532.1"/>
    </source>
</evidence>
<protein>
    <submittedName>
        <fullName evidence="7">Penicillin-binding protein</fullName>
    </submittedName>
</protein>
<dbReference type="Pfam" id="PF03717">
    <property type="entry name" value="PBP_dimer"/>
    <property type="match status" value="1"/>
</dbReference>
<reference evidence="7 8" key="1">
    <citation type="submission" date="2020-04" db="EMBL/GenBank/DDBJ databases">
        <title>Paeniglutamicibacter sp. ANT13_2, a novel actinomycete isolated from sediment in Antarctica.</title>
        <authorList>
            <person name="Sakdapetsiri C."/>
            <person name="Pinyakong O."/>
        </authorList>
    </citation>
    <scope>NUCLEOTIDE SEQUENCE [LARGE SCALE GENOMIC DNA]</scope>
    <source>
        <strain evidence="7 8">ANT13_2</strain>
    </source>
</reference>
<feature type="chain" id="PRO_5046050155" evidence="4">
    <location>
        <begin position="23"/>
        <end position="635"/>
    </location>
</feature>
<name>A0ABX1GAZ3_9MICC</name>
<keyword evidence="4" id="KW-0732">Signal</keyword>
<dbReference type="RefSeq" id="WP_168153292.1">
    <property type="nucleotide sequence ID" value="NZ_JAAWVT010000012.1"/>
</dbReference>
<sequence length="635" mass="64777">MSRVLRRIVLPTAAFLMLGSLAACTNAAPTPDATANQLATSLQSLDFAGLSLAGADPTTVSTELGEALAPLESIPRTVTLESVTEDEGSKDPKTATATLKTVWDIDASDTDWSYTTQGTLELNDESDSWELRYSPELAVPGLAAGQYVAKRNTAAARGDILGNNNQGLVTERPVLRIGIDKNALDPSKWETSAKKLAALVEIDAPAYAKSVAAAGPKAFVQAIVLRDDKDRTVTDAQLDAIDGVLAQPGTVPLAKSRNFARAILGTVGEASAEIVAESKGSISAGQQVGLSGLQKEYQDTLAGTKGYSISIFDKDKNEVSSLLTAEAVDGKSLKTTLDLDMQTLAESLLADSASDSALVAVRPSDGAILAAAAGPETNAANTALLGKYAPGSTFKVITALAMLRSGDTPTTTVDCPATLSVDGKAFKNYDGYPSSALGSIPLSEALAQSCNTVFLTGATKVKAAALSDAAASLGLNLSPSTGAAAFLGSVPDTSTGTELAANGIGQGVVEASALGMATVAASVKNGATVYPHLVVDPAPAKAPKPKNPLTKDEAKALSGMMSEVVDHGTLKELAKVPGGTIIGKSGTAEYDEERNAHAWVIASQGDLAVAVFVGDGSGGAQTAGPIVADFLTKSQ</sequence>
<feature type="domain" description="Penicillin-binding protein transpeptidase" evidence="5">
    <location>
        <begin position="358"/>
        <end position="631"/>
    </location>
</feature>
<proteinExistence type="inferred from homology"/>
<feature type="domain" description="Penicillin-binding protein dimerisation" evidence="6">
    <location>
        <begin position="153"/>
        <end position="319"/>
    </location>
</feature>
<evidence type="ECO:0000256" key="2">
    <source>
        <dbReference type="ARBA" id="ARBA00007171"/>
    </source>
</evidence>
<dbReference type="PANTHER" id="PTHR30627">
    <property type="entry name" value="PEPTIDOGLYCAN D,D-TRANSPEPTIDASE"/>
    <property type="match status" value="1"/>
</dbReference>
<dbReference type="Pfam" id="PF00905">
    <property type="entry name" value="Transpeptidase"/>
    <property type="match status" value="1"/>
</dbReference>